<keyword evidence="10" id="KW-1185">Reference proteome</keyword>
<feature type="transmembrane region" description="Helical" evidence="8">
    <location>
        <begin position="51"/>
        <end position="70"/>
    </location>
</feature>
<evidence type="ECO:0000256" key="8">
    <source>
        <dbReference type="SAM" id="Phobius"/>
    </source>
</evidence>
<dbReference type="GO" id="GO:0030001">
    <property type="term" value="P:metal ion transport"/>
    <property type="evidence" value="ECO:0007669"/>
    <property type="project" value="UniProtKB-ARBA"/>
</dbReference>
<feature type="transmembrane region" description="Helical" evidence="8">
    <location>
        <begin position="306"/>
        <end position="324"/>
    </location>
</feature>
<evidence type="ECO:0000256" key="4">
    <source>
        <dbReference type="ARBA" id="ARBA00022692"/>
    </source>
</evidence>
<dbReference type="PANTHER" id="PTHR32024">
    <property type="entry name" value="TRK SYSTEM POTASSIUM UPTAKE PROTEIN TRKG-RELATED"/>
    <property type="match status" value="1"/>
</dbReference>
<feature type="transmembrane region" description="Helical" evidence="8">
    <location>
        <begin position="472"/>
        <end position="490"/>
    </location>
</feature>
<dbReference type="STRING" id="530564.Psta_2275"/>
<evidence type="ECO:0000313" key="10">
    <source>
        <dbReference type="Proteomes" id="UP000001887"/>
    </source>
</evidence>
<feature type="transmembrane region" description="Helical" evidence="8">
    <location>
        <begin position="90"/>
        <end position="111"/>
    </location>
</feature>
<evidence type="ECO:0000256" key="7">
    <source>
        <dbReference type="ARBA" id="ARBA00023136"/>
    </source>
</evidence>
<evidence type="ECO:0000256" key="6">
    <source>
        <dbReference type="ARBA" id="ARBA00023065"/>
    </source>
</evidence>
<feature type="transmembrane region" description="Helical" evidence="8">
    <location>
        <begin position="123"/>
        <end position="147"/>
    </location>
</feature>
<keyword evidence="5 8" id="KW-1133">Transmembrane helix</keyword>
<dbReference type="KEGG" id="psl:Psta_2275"/>
<evidence type="ECO:0000256" key="1">
    <source>
        <dbReference type="ARBA" id="ARBA00004651"/>
    </source>
</evidence>
<feature type="transmembrane region" description="Helical" evidence="8">
    <location>
        <begin position="336"/>
        <end position="356"/>
    </location>
</feature>
<reference evidence="9 10" key="1">
    <citation type="journal article" date="2009" name="Stand. Genomic Sci.">
        <title>Complete genome sequence of Pirellula staleyi type strain (ATCC 27377).</title>
        <authorList>
            <person name="Clum A."/>
            <person name="Tindall B.J."/>
            <person name="Sikorski J."/>
            <person name="Ivanova N."/>
            <person name="Mavrommatis K."/>
            <person name="Lucas S."/>
            <person name="Glavina del Rio T."/>
            <person name="Nolan M."/>
            <person name="Chen F."/>
            <person name="Tice H."/>
            <person name="Pitluck S."/>
            <person name="Cheng J.F."/>
            <person name="Chertkov O."/>
            <person name="Brettin T."/>
            <person name="Han C."/>
            <person name="Detter J.C."/>
            <person name="Kuske C."/>
            <person name="Bruce D."/>
            <person name="Goodwin L."/>
            <person name="Ovchinikova G."/>
            <person name="Pati A."/>
            <person name="Mikhailova N."/>
            <person name="Chen A."/>
            <person name="Palaniappan K."/>
            <person name="Land M."/>
            <person name="Hauser L."/>
            <person name="Chang Y.J."/>
            <person name="Jeffries C.D."/>
            <person name="Chain P."/>
            <person name="Rohde M."/>
            <person name="Goker M."/>
            <person name="Bristow J."/>
            <person name="Eisen J.A."/>
            <person name="Markowitz V."/>
            <person name="Hugenholtz P."/>
            <person name="Kyrpides N.C."/>
            <person name="Klenk H.P."/>
            <person name="Lapidus A."/>
        </authorList>
    </citation>
    <scope>NUCLEOTIDE SEQUENCE [LARGE SCALE GENOMIC DNA]</scope>
    <source>
        <strain evidence="10">ATCC 27377 / DSM 6068 / ICPB 4128</strain>
    </source>
</reference>
<dbReference type="EMBL" id="CP001848">
    <property type="protein sequence ID" value="ADB16945.1"/>
    <property type="molecule type" value="Genomic_DNA"/>
</dbReference>
<proteinExistence type="predicted"/>
<keyword evidence="3" id="KW-1003">Cell membrane</keyword>
<comment type="subcellular location">
    <subcellularLocation>
        <location evidence="1">Cell membrane</location>
        <topology evidence="1">Multi-pass membrane protein</topology>
    </subcellularLocation>
</comment>
<gene>
    <name evidence="9" type="ordered locus">Psta_2275</name>
</gene>
<organism evidence="9 10">
    <name type="scientific">Pirellula staleyi (strain ATCC 27377 / DSM 6068 / ICPB 4128)</name>
    <name type="common">Pirella staleyi</name>
    <dbReference type="NCBI Taxonomy" id="530564"/>
    <lineage>
        <taxon>Bacteria</taxon>
        <taxon>Pseudomonadati</taxon>
        <taxon>Planctomycetota</taxon>
        <taxon>Planctomycetia</taxon>
        <taxon>Pirellulales</taxon>
        <taxon>Pirellulaceae</taxon>
        <taxon>Pirellula</taxon>
    </lineage>
</organism>
<keyword evidence="7 8" id="KW-0472">Membrane</keyword>
<dbReference type="Pfam" id="PF02386">
    <property type="entry name" value="TrkH"/>
    <property type="match status" value="1"/>
</dbReference>
<keyword evidence="6" id="KW-0406">Ion transport</keyword>
<dbReference type="OrthoDB" id="9810952at2"/>
<dbReference type="eggNOG" id="COG0168">
    <property type="taxonomic scope" value="Bacteria"/>
</dbReference>
<feature type="transmembrane region" description="Helical" evidence="8">
    <location>
        <begin position="274"/>
        <end position="294"/>
    </location>
</feature>
<evidence type="ECO:0000313" key="9">
    <source>
        <dbReference type="EMBL" id="ADB16945.1"/>
    </source>
</evidence>
<dbReference type="GO" id="GO:0008324">
    <property type="term" value="F:monoatomic cation transmembrane transporter activity"/>
    <property type="evidence" value="ECO:0007669"/>
    <property type="project" value="InterPro"/>
</dbReference>
<evidence type="ECO:0000256" key="3">
    <source>
        <dbReference type="ARBA" id="ARBA00022475"/>
    </source>
</evidence>
<dbReference type="InterPro" id="IPR003445">
    <property type="entry name" value="Cat_transpt"/>
</dbReference>
<dbReference type="AlphaFoldDB" id="D2R3J1"/>
<feature type="transmembrane region" description="Helical" evidence="8">
    <location>
        <begin position="391"/>
        <end position="410"/>
    </location>
</feature>
<feature type="transmembrane region" description="Helical" evidence="8">
    <location>
        <begin position="570"/>
        <end position="590"/>
    </location>
</feature>
<evidence type="ECO:0000256" key="5">
    <source>
        <dbReference type="ARBA" id="ARBA00022989"/>
    </source>
</evidence>
<dbReference type="HOGENOM" id="CLU_026429_3_1_0"/>
<keyword evidence="4 8" id="KW-0812">Transmembrane</keyword>
<feature type="transmembrane region" description="Helical" evidence="8">
    <location>
        <begin position="21"/>
        <end position="39"/>
    </location>
</feature>
<accession>D2R3J1</accession>
<keyword evidence="2" id="KW-0813">Transport</keyword>
<sequence length="608" mass="65577">MNPTLPETFIARKRAASRLRLADGVLLVFAIATLLLGHGVERFESAVGTEVQIFVSVSMALLFIGQAWRLYIEYEADGFSWNSLTSERKLVLGVHVLWFVMLPLVALTPIRPIVTQPSTFERLLFWSEFMLTVRLFATLFAIIRLVIQERSNPAFVFVVSFFLLIATGTLLLMLPVCWIQKEGNLTEESAPALVALFTATSASCVTGLVVVDTGTSWTRTGQGVILALIQAGGLGVMTFGGFFALGQRRSFLVRESVFLGKLLDADDATAVRSLIRSIFVFTFISEALGAIALYTMAPAGPTGDRVWFGVFHSVSAFCNAGFGLLPKNLEGYGHTWQVWGGVASLIIVGGLGFDVLRNTTTYIASQLGTKFAPDLARRYIPMTRLTATSRLVLWTTGILLAAGTISLLVLELNNDVNNDKPIGAQIADAWFQSVSCRTAGFNTIDFAKITPGSKLFCIGLMFIGASPGSTGGGIKTVVFAVTVLATATVVTSRERLEVGGRTIPDMTIKRAIAMLGLAISVVLIASLLIVILEDKPELFLDHLFEVTSAFGTVGLSTGVTAALKPASQLVLVLTMFLGRVGPLTMLVALARQRPAPNYEYPTERVTLG</sequence>
<feature type="transmembrane region" description="Helical" evidence="8">
    <location>
        <begin position="154"/>
        <end position="178"/>
    </location>
</feature>
<feature type="transmembrane region" description="Helical" evidence="8">
    <location>
        <begin position="511"/>
        <end position="531"/>
    </location>
</feature>
<protein>
    <submittedName>
        <fullName evidence="9">H(+)-transporting two-sector ATPase</fullName>
    </submittedName>
</protein>
<evidence type="ECO:0000256" key="2">
    <source>
        <dbReference type="ARBA" id="ARBA00022448"/>
    </source>
</evidence>
<dbReference type="GO" id="GO:0005886">
    <property type="term" value="C:plasma membrane"/>
    <property type="evidence" value="ECO:0007669"/>
    <property type="project" value="UniProtKB-SubCell"/>
</dbReference>
<name>D2R3J1_PIRSD</name>
<feature type="transmembrane region" description="Helical" evidence="8">
    <location>
        <begin position="190"/>
        <end position="211"/>
    </location>
</feature>
<dbReference type="Proteomes" id="UP000001887">
    <property type="component" value="Chromosome"/>
</dbReference>
<feature type="transmembrane region" description="Helical" evidence="8">
    <location>
        <begin position="223"/>
        <end position="245"/>
    </location>
</feature>
<dbReference type="PANTHER" id="PTHR32024:SF1">
    <property type="entry name" value="KTR SYSTEM POTASSIUM UPTAKE PROTEIN B"/>
    <property type="match status" value="1"/>
</dbReference>